<sequence length="116" mass="13459">KVPSNGISVMPYSLYVITLIPCIMCRIKTHNIMACEACRRANERGDCESKSRGLRKHLTVIVEQYIRQAEHEHMKCFDVLEEVSRKAAEARARVKQLREQKELVERHRAVAIKRAK</sequence>
<evidence type="ECO:0000313" key="3">
    <source>
        <dbReference type="EMBL" id="KAF2195845.1"/>
    </source>
</evidence>
<dbReference type="EMBL" id="ML994610">
    <property type="protein sequence ID" value="KAF2195845.1"/>
    <property type="molecule type" value="Genomic_DNA"/>
</dbReference>
<accession>A0A6A6EXA0</accession>
<evidence type="ECO:0000256" key="2">
    <source>
        <dbReference type="SAM" id="Phobius"/>
    </source>
</evidence>
<evidence type="ECO:0000256" key="1">
    <source>
        <dbReference type="SAM" id="Coils"/>
    </source>
</evidence>
<keyword evidence="2" id="KW-0812">Transmembrane</keyword>
<feature type="non-terminal residue" evidence="3">
    <location>
        <position position="1"/>
    </location>
</feature>
<name>A0A6A6EXA0_9PEZI</name>
<keyword evidence="1" id="KW-0175">Coiled coil</keyword>
<dbReference type="Proteomes" id="UP000800200">
    <property type="component" value="Unassembled WGS sequence"/>
</dbReference>
<organism evidence="3 4">
    <name type="scientific">Zopfia rhizophila CBS 207.26</name>
    <dbReference type="NCBI Taxonomy" id="1314779"/>
    <lineage>
        <taxon>Eukaryota</taxon>
        <taxon>Fungi</taxon>
        <taxon>Dikarya</taxon>
        <taxon>Ascomycota</taxon>
        <taxon>Pezizomycotina</taxon>
        <taxon>Dothideomycetes</taxon>
        <taxon>Dothideomycetes incertae sedis</taxon>
        <taxon>Zopfiaceae</taxon>
        <taxon>Zopfia</taxon>
    </lineage>
</organism>
<keyword evidence="4" id="KW-1185">Reference proteome</keyword>
<feature type="transmembrane region" description="Helical" evidence="2">
    <location>
        <begin position="6"/>
        <end position="24"/>
    </location>
</feature>
<evidence type="ECO:0000313" key="4">
    <source>
        <dbReference type="Proteomes" id="UP000800200"/>
    </source>
</evidence>
<proteinExistence type="predicted"/>
<dbReference type="AlphaFoldDB" id="A0A6A6EXA0"/>
<protein>
    <submittedName>
        <fullName evidence="3">Uncharacterized protein</fullName>
    </submittedName>
</protein>
<keyword evidence="2" id="KW-0472">Membrane</keyword>
<gene>
    <name evidence="3" type="ORF">K469DRAFT_699465</name>
</gene>
<reference evidence="3" key="1">
    <citation type="journal article" date="2020" name="Stud. Mycol.">
        <title>101 Dothideomycetes genomes: a test case for predicting lifestyles and emergence of pathogens.</title>
        <authorList>
            <person name="Haridas S."/>
            <person name="Albert R."/>
            <person name="Binder M."/>
            <person name="Bloem J."/>
            <person name="Labutti K."/>
            <person name="Salamov A."/>
            <person name="Andreopoulos B."/>
            <person name="Baker S."/>
            <person name="Barry K."/>
            <person name="Bills G."/>
            <person name="Bluhm B."/>
            <person name="Cannon C."/>
            <person name="Castanera R."/>
            <person name="Culley D."/>
            <person name="Daum C."/>
            <person name="Ezra D."/>
            <person name="Gonzalez J."/>
            <person name="Henrissat B."/>
            <person name="Kuo A."/>
            <person name="Liang C."/>
            <person name="Lipzen A."/>
            <person name="Lutzoni F."/>
            <person name="Magnuson J."/>
            <person name="Mondo S."/>
            <person name="Nolan M."/>
            <person name="Ohm R."/>
            <person name="Pangilinan J."/>
            <person name="Park H.-J."/>
            <person name="Ramirez L."/>
            <person name="Alfaro M."/>
            <person name="Sun H."/>
            <person name="Tritt A."/>
            <person name="Yoshinaga Y."/>
            <person name="Zwiers L.-H."/>
            <person name="Turgeon B."/>
            <person name="Goodwin S."/>
            <person name="Spatafora J."/>
            <person name="Crous P."/>
            <person name="Grigoriev I."/>
        </authorList>
    </citation>
    <scope>NUCLEOTIDE SEQUENCE</scope>
    <source>
        <strain evidence="3">CBS 207.26</strain>
    </source>
</reference>
<keyword evidence="2" id="KW-1133">Transmembrane helix</keyword>
<feature type="coiled-coil region" evidence="1">
    <location>
        <begin position="80"/>
        <end position="107"/>
    </location>
</feature>